<organism evidence="1 2">
    <name type="scientific">Orbilia oligospora</name>
    <name type="common">Nematode-trapping fungus</name>
    <name type="synonym">Arthrobotrys oligospora</name>
    <dbReference type="NCBI Taxonomy" id="2813651"/>
    <lineage>
        <taxon>Eukaryota</taxon>
        <taxon>Fungi</taxon>
        <taxon>Dikarya</taxon>
        <taxon>Ascomycota</taxon>
        <taxon>Pezizomycotina</taxon>
        <taxon>Orbiliomycetes</taxon>
        <taxon>Orbiliales</taxon>
        <taxon>Orbiliaceae</taxon>
        <taxon>Orbilia</taxon>
    </lineage>
</organism>
<protein>
    <submittedName>
        <fullName evidence="1">Uncharacterized protein</fullName>
    </submittedName>
</protein>
<proteinExistence type="predicted"/>
<sequence>MPYLPGILFDMQGNLLEMSFTSGTQKYSFIYEIHKEGAPDMKAKATDIQLQPLRDNLAGVFTLAPSSKSSEALQEPENVTTPVSKIEGNKNSNDLIVGSIPTNHEPEDCIILSQVPLKKKTKPFDFVVFEAQEPNEQNINKIPENKVEAKIGKLFNATVTFDCPCSAYFQDLSALFKTIPPDDERIEDLKSLLCMGFLNFRIPDIREYIVPNLPRDDPDLVVMYSTLAFCLLRGKSGVRSVLGS</sequence>
<dbReference type="AlphaFoldDB" id="A0A7C8N7P1"/>
<dbReference type="EMBL" id="WIQW01000015">
    <property type="protein sequence ID" value="KAF3104987.1"/>
    <property type="molecule type" value="Genomic_DNA"/>
</dbReference>
<accession>A0A7C8N7P1</accession>
<evidence type="ECO:0000313" key="1">
    <source>
        <dbReference type="EMBL" id="KAF3104987.1"/>
    </source>
</evidence>
<evidence type="ECO:0000313" key="2">
    <source>
        <dbReference type="Proteomes" id="UP000475325"/>
    </source>
</evidence>
<reference evidence="1 2" key="1">
    <citation type="submission" date="2019-06" db="EMBL/GenBank/DDBJ databases">
        <authorList>
            <person name="Palmer J.M."/>
        </authorList>
    </citation>
    <scope>NUCLEOTIDE SEQUENCE [LARGE SCALE GENOMIC DNA]</scope>
    <source>
        <strain evidence="1 2">TWF102</strain>
    </source>
</reference>
<dbReference type="Proteomes" id="UP000475325">
    <property type="component" value="Unassembled WGS sequence"/>
</dbReference>
<comment type="caution">
    <text evidence="1">The sequence shown here is derived from an EMBL/GenBank/DDBJ whole genome shotgun (WGS) entry which is preliminary data.</text>
</comment>
<name>A0A7C8N7P1_ORBOL</name>
<gene>
    <name evidence="1" type="ORF">TWF102_002748</name>
</gene>